<dbReference type="Proteomes" id="UP001629392">
    <property type="component" value="Unassembled WGS sequence"/>
</dbReference>
<evidence type="ECO:0000313" key="1">
    <source>
        <dbReference type="EMBL" id="MFM0716353.1"/>
    </source>
</evidence>
<organism evidence="1 2">
    <name type="scientific">Paraburkholderia strydomiana</name>
    <dbReference type="NCBI Taxonomy" id="1245417"/>
    <lineage>
        <taxon>Bacteria</taxon>
        <taxon>Pseudomonadati</taxon>
        <taxon>Pseudomonadota</taxon>
        <taxon>Betaproteobacteria</taxon>
        <taxon>Burkholderiales</taxon>
        <taxon>Burkholderiaceae</taxon>
        <taxon>Paraburkholderia</taxon>
    </lineage>
</organism>
<comment type="caution">
    <text evidence="1">The sequence shown here is derived from an EMBL/GenBank/DDBJ whole genome shotgun (WGS) entry which is preliminary data.</text>
</comment>
<dbReference type="EMBL" id="JAQQCL010000005">
    <property type="protein sequence ID" value="MFM0716353.1"/>
    <property type="molecule type" value="Genomic_DNA"/>
</dbReference>
<accession>A0ABW9EBI2</accession>
<keyword evidence="2" id="KW-1185">Reference proteome</keyword>
<dbReference type="RefSeq" id="WP_408152704.1">
    <property type="nucleotide sequence ID" value="NZ_JAQQCL010000005.1"/>
</dbReference>
<reference evidence="1 2" key="1">
    <citation type="journal article" date="2024" name="Chem. Sci.">
        <title>Discovery of megapolipeptins by genome mining of a Burkholderiales bacteria collection.</title>
        <authorList>
            <person name="Paulo B.S."/>
            <person name="Recchia M.J.J."/>
            <person name="Lee S."/>
            <person name="Fergusson C.H."/>
            <person name="Romanowski S.B."/>
            <person name="Hernandez A."/>
            <person name="Krull N."/>
            <person name="Liu D.Y."/>
            <person name="Cavanagh H."/>
            <person name="Bos A."/>
            <person name="Gray C.A."/>
            <person name="Murphy B.T."/>
            <person name="Linington R.G."/>
            <person name="Eustaquio A.S."/>
        </authorList>
    </citation>
    <scope>NUCLEOTIDE SEQUENCE [LARGE SCALE GENOMIC DNA]</scope>
    <source>
        <strain evidence="1 2">RL17-350-BIC-E</strain>
    </source>
</reference>
<protein>
    <submittedName>
        <fullName evidence="1">Uncharacterized protein</fullName>
    </submittedName>
</protein>
<gene>
    <name evidence="1" type="ORF">PQQ73_08445</name>
</gene>
<evidence type="ECO:0000313" key="2">
    <source>
        <dbReference type="Proteomes" id="UP001629392"/>
    </source>
</evidence>
<sequence>MVNRKTRNINGHLTHLSVGGEYFVGLPVNATSVEMLQRLGFEIPVQNGQSILPSAKRGAASRRNAEGFDVVHRDQPKETKYRQISWSWTECHGRDKVEKTGVKDVPYLRYPRTRIPPYSIEMQVRTRSDGATFLVSGPFKVQTELDVVATNTANVFREQLGGFEILTSMLETWIASPIRRLNWDLLPAGQNPWASAKVAVSRIVESAAPGNRPVIAERFAAIGRYEPEFVAVGRGGFDGYVVFGFPRYGFCLLENKHVNNATYVLAESSWVTVSQLTKAEILAAGIHRARLIHTRSWFDELDALMGSGKRRAA</sequence>
<proteinExistence type="predicted"/>
<name>A0ABW9EBI2_9BURK</name>